<sequence>MPAKRNCKSRSTCYFSSPNRLSYSSSEQTLQSITSINTLKLQSPLESRNTAMDLHPYTFTLPFFFCFLLSCGSSTPTPLSPPPSSSAHAAADALRNRGYSLFASTLDSSTTTTNNFSGTVLAPPDFIFSFATANIFPPRPSSVILLYHTLKIPLTWAHLSSTSNGAEIPTLYSNNCLFLFKSLAGEILISSRNTSIGAVKIRQPDIYVGDHITVHGIDGVLDATSATECSVPQVQTRTSVAQPQDHRYLLERAIRALRRRRFTVAATALTVKRLELLRLTSVSVFAPSDTALFSRPDGFRYDYRHHVVPQRYRFGDLARTAKGSVVVETLAPNKTLVVNFVDGVVTVNDVVVNRTEVYRNRWIVVLSVSMSLDDAVNLLDYGNFAPSLAPVTMEIRYPDEIVESSPAGVPSLSPATTEIPYPDEIIDGFNDGVQSPAPATMEIHYPVEINNGFTDEAQSPSPAIIDIPYPDERINASAAGFQSPAPPMAVNEVIDPGCVFGIPVGIEGGDLLCPASGPQKRKLEEIEDLNDGHVAAYPPSDVKDQLSEVVNQSVPLISSDESDRGSVDRDGEEENRMNIMDENHINMADDLFFYF</sequence>
<dbReference type="EMBL" id="MJEQ01002063">
    <property type="protein sequence ID" value="OIT28441.1"/>
    <property type="molecule type" value="Genomic_DNA"/>
</dbReference>
<dbReference type="Gramene" id="OIT28441">
    <property type="protein sequence ID" value="OIT28441"/>
    <property type="gene ID" value="A4A49_21857"/>
</dbReference>
<feature type="region of interest" description="Disordered" evidence="2">
    <location>
        <begin position="555"/>
        <end position="576"/>
    </location>
</feature>
<evidence type="ECO:0000256" key="1">
    <source>
        <dbReference type="ARBA" id="ARBA00007843"/>
    </source>
</evidence>
<protein>
    <recommendedName>
        <fullName evidence="3">FAS1 domain-containing protein</fullName>
    </recommendedName>
</protein>
<dbReference type="Proteomes" id="UP000187609">
    <property type="component" value="Unassembled WGS sequence"/>
</dbReference>
<evidence type="ECO:0000313" key="4">
    <source>
        <dbReference type="EMBL" id="OIT28441.1"/>
    </source>
</evidence>
<dbReference type="OMA" id="VKIRQPD"/>
<feature type="domain" description="FAS1" evidence="3">
    <location>
        <begin position="284"/>
        <end position="375"/>
    </location>
</feature>
<organism evidence="4 5">
    <name type="scientific">Nicotiana attenuata</name>
    <name type="common">Coyote tobacco</name>
    <dbReference type="NCBI Taxonomy" id="49451"/>
    <lineage>
        <taxon>Eukaryota</taxon>
        <taxon>Viridiplantae</taxon>
        <taxon>Streptophyta</taxon>
        <taxon>Embryophyta</taxon>
        <taxon>Tracheophyta</taxon>
        <taxon>Spermatophyta</taxon>
        <taxon>Magnoliopsida</taxon>
        <taxon>eudicotyledons</taxon>
        <taxon>Gunneridae</taxon>
        <taxon>Pentapetalae</taxon>
        <taxon>asterids</taxon>
        <taxon>lamiids</taxon>
        <taxon>Solanales</taxon>
        <taxon>Solanaceae</taxon>
        <taxon>Nicotianoideae</taxon>
        <taxon>Nicotianeae</taxon>
        <taxon>Nicotiana</taxon>
    </lineage>
</organism>
<dbReference type="SUPFAM" id="SSF82153">
    <property type="entry name" value="FAS1 domain"/>
    <property type="match status" value="2"/>
</dbReference>
<dbReference type="InterPro" id="IPR000782">
    <property type="entry name" value="FAS1_domain"/>
</dbReference>
<comment type="similarity">
    <text evidence="1">Belongs to the fasciclin-like AGP family.</text>
</comment>
<feature type="domain" description="FAS1" evidence="3">
    <location>
        <begin position="119"/>
        <end position="224"/>
    </location>
</feature>
<comment type="caution">
    <text evidence="4">The sequence shown here is derived from an EMBL/GenBank/DDBJ whole genome shotgun (WGS) entry which is preliminary data.</text>
</comment>
<accession>A0A1J6LBR8</accession>
<dbReference type="PANTHER" id="PTHR33985">
    <property type="entry name" value="OS02G0491300 PROTEIN-RELATED"/>
    <property type="match status" value="1"/>
</dbReference>
<dbReference type="AlphaFoldDB" id="A0A1J6LBR8"/>
<keyword evidence="5" id="KW-1185">Reference proteome</keyword>
<name>A0A1J6LBR8_NICAT</name>
<gene>
    <name evidence="4" type="ORF">A4A49_21857</name>
</gene>
<reference evidence="4" key="1">
    <citation type="submission" date="2016-11" db="EMBL/GenBank/DDBJ databases">
        <title>The genome of Nicotiana attenuata.</title>
        <authorList>
            <person name="Xu S."/>
            <person name="Brockmoeller T."/>
            <person name="Gaquerel E."/>
            <person name="Navarro A."/>
            <person name="Kuhl H."/>
            <person name="Gase K."/>
            <person name="Ling Z."/>
            <person name="Zhou W."/>
            <person name="Kreitzer C."/>
            <person name="Stanke M."/>
            <person name="Tang H."/>
            <person name="Lyons E."/>
            <person name="Pandey P."/>
            <person name="Pandey S.P."/>
            <person name="Timmermann B."/>
            <person name="Baldwin I.T."/>
        </authorList>
    </citation>
    <scope>NUCLEOTIDE SEQUENCE [LARGE SCALE GENOMIC DNA]</scope>
    <source>
        <strain evidence="4">UT</strain>
    </source>
</reference>
<evidence type="ECO:0000313" key="5">
    <source>
        <dbReference type="Proteomes" id="UP000187609"/>
    </source>
</evidence>
<evidence type="ECO:0000256" key="2">
    <source>
        <dbReference type="SAM" id="MobiDB-lite"/>
    </source>
</evidence>
<dbReference type="InterPro" id="IPR052806">
    <property type="entry name" value="Fasciclin-like_AGP"/>
</dbReference>
<dbReference type="Gene3D" id="2.30.180.10">
    <property type="entry name" value="FAS1 domain"/>
    <property type="match status" value="1"/>
</dbReference>
<dbReference type="InterPro" id="IPR036378">
    <property type="entry name" value="FAS1_dom_sf"/>
</dbReference>
<dbReference type="PANTHER" id="PTHR33985:SF20">
    <property type="entry name" value="FAS1 DOMAIN-CONTAINING PROTEIN"/>
    <property type="match status" value="1"/>
</dbReference>
<feature type="compositionally biased region" description="Basic and acidic residues" evidence="2">
    <location>
        <begin position="561"/>
        <end position="576"/>
    </location>
</feature>
<proteinExistence type="inferred from homology"/>
<dbReference type="SMART" id="SM00554">
    <property type="entry name" value="FAS1"/>
    <property type="match status" value="2"/>
</dbReference>
<evidence type="ECO:0000259" key="3">
    <source>
        <dbReference type="SMART" id="SM00554"/>
    </source>
</evidence>